<organism evidence="5 6">
    <name type="scientific">Clunio marinus</name>
    <dbReference type="NCBI Taxonomy" id="568069"/>
    <lineage>
        <taxon>Eukaryota</taxon>
        <taxon>Metazoa</taxon>
        <taxon>Ecdysozoa</taxon>
        <taxon>Arthropoda</taxon>
        <taxon>Hexapoda</taxon>
        <taxon>Insecta</taxon>
        <taxon>Pterygota</taxon>
        <taxon>Neoptera</taxon>
        <taxon>Endopterygota</taxon>
        <taxon>Diptera</taxon>
        <taxon>Nematocera</taxon>
        <taxon>Chironomoidea</taxon>
        <taxon>Chironomidae</taxon>
        <taxon>Clunio</taxon>
    </lineage>
</organism>
<sequence length="200" mass="23712">MMNMNMMNDPAFAGMLPFDTMGLYEPPKPRYIFKMPRVIPDQKEKFESDDMFRKLSRDSEIRYTSHRDRPQEERKIHFASGCNAGSTEIAFVASGINIQLFFTPYHPYPTNFERELDFDKEHGKVHIKSHFIMNGVCVRFRGWLDLERLDGIGRLEYDERRGAHEDAILKEQLERYSQRLKDFEDTKHNINVGNRGSWRQ</sequence>
<dbReference type="AlphaFoldDB" id="A0A1J1I8P6"/>
<evidence type="ECO:0000256" key="2">
    <source>
        <dbReference type="ARBA" id="ARBA00023242"/>
    </source>
</evidence>
<dbReference type="EMBL" id="CVRI01000044">
    <property type="protein sequence ID" value="CRK96640.1"/>
    <property type="molecule type" value="Genomic_DNA"/>
</dbReference>
<dbReference type="GO" id="GO:0043565">
    <property type="term" value="F:sequence-specific DNA binding"/>
    <property type="evidence" value="ECO:0007669"/>
    <property type="project" value="TreeGrafter"/>
</dbReference>
<evidence type="ECO:0000256" key="1">
    <source>
        <dbReference type="ARBA" id="ARBA00004123"/>
    </source>
</evidence>
<dbReference type="SUPFAM" id="SSF50723">
    <property type="entry name" value="Core binding factor beta, CBF"/>
    <property type="match status" value="1"/>
</dbReference>
<dbReference type="InterPro" id="IPR003417">
    <property type="entry name" value="CBF_beta"/>
</dbReference>
<dbReference type="STRING" id="568069.A0A1J1I8P6"/>
<name>A0A1J1I8P6_9DIPT</name>
<gene>
    <name evidence="5" type="primary">similar to Protein big brother</name>
    <name evidence="5" type="ORF">CLUMA_CG009873</name>
</gene>
<dbReference type="Proteomes" id="UP000183832">
    <property type="component" value="Unassembled WGS sequence"/>
</dbReference>
<dbReference type="GO" id="GO:0035206">
    <property type="term" value="P:regulation of hemocyte proliferation"/>
    <property type="evidence" value="ECO:0007669"/>
    <property type="project" value="UniProtKB-ARBA"/>
</dbReference>
<evidence type="ECO:0000313" key="5">
    <source>
        <dbReference type="EMBL" id="CRK96640.1"/>
    </source>
</evidence>
<protein>
    <submittedName>
        <fullName evidence="5">CLUMA_CG009873, isoform A</fullName>
    </submittedName>
</protein>
<evidence type="ECO:0000256" key="3">
    <source>
        <dbReference type="ARBA" id="ARBA00025734"/>
    </source>
</evidence>
<reference evidence="5 6" key="1">
    <citation type="submission" date="2015-04" db="EMBL/GenBank/DDBJ databases">
        <authorList>
            <person name="Syromyatnikov M.Y."/>
            <person name="Popov V.N."/>
        </authorList>
    </citation>
    <scope>NUCLEOTIDE SEQUENCE [LARGE SCALE GENOMIC DNA]</scope>
</reference>
<evidence type="ECO:0000256" key="4">
    <source>
        <dbReference type="ARBA" id="ARBA00057581"/>
    </source>
</evidence>
<comment type="subcellular location">
    <subcellularLocation>
        <location evidence="1">Nucleus</location>
    </subcellularLocation>
</comment>
<dbReference type="InterPro" id="IPR036552">
    <property type="entry name" value="CBF_bsu_sf"/>
</dbReference>
<keyword evidence="6" id="KW-1185">Reference proteome</keyword>
<accession>A0A1J1I8P6</accession>
<dbReference type="PANTHER" id="PTHR10276">
    <property type="entry name" value="CORE-BINDING FACTOR, BETA SUBUNIT"/>
    <property type="match status" value="1"/>
</dbReference>
<dbReference type="FunFam" id="2.40.250.10:FF:000001">
    <property type="entry name" value="Core-binding factor subunit beta"/>
    <property type="match status" value="1"/>
</dbReference>
<comment type="similarity">
    <text evidence="3">Belongs to the CBF-beta family.</text>
</comment>
<evidence type="ECO:0000313" key="6">
    <source>
        <dbReference type="Proteomes" id="UP000183832"/>
    </source>
</evidence>
<dbReference type="GO" id="GO:0003713">
    <property type="term" value="F:transcription coactivator activity"/>
    <property type="evidence" value="ECO:0007669"/>
    <property type="project" value="InterPro"/>
</dbReference>
<dbReference type="PANTHER" id="PTHR10276:SF3">
    <property type="entry name" value="CORE-BINDING FACTOR SUBUNIT BETA"/>
    <property type="match status" value="1"/>
</dbReference>
<proteinExistence type="inferred from homology"/>
<comment type="function">
    <text evidence="4">Regulates the DNA-binding properties of Runt.</text>
</comment>
<dbReference type="GO" id="GO:0006357">
    <property type="term" value="P:regulation of transcription by RNA polymerase II"/>
    <property type="evidence" value="ECO:0007669"/>
    <property type="project" value="TreeGrafter"/>
</dbReference>
<dbReference type="Pfam" id="PF02312">
    <property type="entry name" value="CBF_beta"/>
    <property type="match status" value="1"/>
</dbReference>
<dbReference type="Gene3D" id="2.40.250.10">
    <property type="entry name" value="Core binding factor, beta subunit"/>
    <property type="match status" value="1"/>
</dbReference>
<dbReference type="GO" id="GO:0016513">
    <property type="term" value="C:core-binding factor complex"/>
    <property type="evidence" value="ECO:0007669"/>
    <property type="project" value="TreeGrafter"/>
</dbReference>
<dbReference type="OrthoDB" id="10026505at2759"/>
<keyword evidence="2" id="KW-0539">Nucleus</keyword>